<dbReference type="InterPro" id="IPR036942">
    <property type="entry name" value="Beta-barrel_TonB_sf"/>
</dbReference>
<feature type="domain" description="TonB-dependent receptor plug" evidence="11">
    <location>
        <begin position="165"/>
        <end position="271"/>
    </location>
</feature>
<dbReference type="NCBIfam" id="TIGR04056">
    <property type="entry name" value="OMP_RagA_SusC"/>
    <property type="match status" value="1"/>
</dbReference>
<dbReference type="InterPro" id="IPR039426">
    <property type="entry name" value="TonB-dep_rcpt-like"/>
</dbReference>
<proteinExistence type="inferred from homology"/>
<evidence type="ECO:0000313" key="13">
    <source>
        <dbReference type="EMBL" id="SUV43421.1"/>
    </source>
</evidence>
<dbReference type="FunFam" id="2.170.130.10:FF:000008">
    <property type="entry name" value="SusC/RagA family TonB-linked outer membrane protein"/>
    <property type="match status" value="1"/>
</dbReference>
<dbReference type="KEGG" id="beg:INE88_01561"/>
<comment type="similarity">
    <text evidence="8 9">Belongs to the TonB-dependent receptor family.</text>
</comment>
<dbReference type="InterPro" id="IPR008969">
    <property type="entry name" value="CarboxyPept-like_regulatory"/>
</dbReference>
<comment type="subcellular location">
    <subcellularLocation>
        <location evidence="1 8">Cell outer membrane</location>
        <topology evidence="1 8">Multi-pass membrane protein</topology>
    </subcellularLocation>
</comment>
<dbReference type="EMBL" id="UFSX01000002">
    <property type="protein sequence ID" value="SUV43421.1"/>
    <property type="molecule type" value="Genomic_DNA"/>
</dbReference>
<dbReference type="Pfam" id="PF00593">
    <property type="entry name" value="TonB_dep_Rec_b-barrel"/>
    <property type="match status" value="1"/>
</dbReference>
<evidence type="ECO:0000256" key="3">
    <source>
        <dbReference type="ARBA" id="ARBA00022452"/>
    </source>
</evidence>
<reference evidence="12" key="2">
    <citation type="journal article" date="2021" name="PLoS Genet.">
        <title>Mobile Type VI secretion system loci of the gut Bacteroidales display extensive intra-ecosystem transfer, multi-species spread and geographical clustering.</title>
        <authorList>
            <person name="Garcia-Bayona L."/>
            <person name="Coyne M.J."/>
            <person name="Comstock L.E."/>
        </authorList>
    </citation>
    <scope>NUCLEOTIDE SEQUENCE</scope>
    <source>
        <strain evidence="12">CL11T00C20</strain>
    </source>
</reference>
<dbReference type="InterPro" id="IPR000531">
    <property type="entry name" value="Beta-barrel_TonB"/>
</dbReference>
<dbReference type="InterPro" id="IPR023997">
    <property type="entry name" value="TonB-dep_OMP_SusC/RagA_CS"/>
</dbReference>
<dbReference type="Gene3D" id="2.170.130.10">
    <property type="entry name" value="TonB-dependent receptor, plug domain"/>
    <property type="match status" value="1"/>
</dbReference>
<dbReference type="InterPro" id="IPR037066">
    <property type="entry name" value="Plug_dom_sf"/>
</dbReference>
<keyword evidence="4 8" id="KW-0812">Transmembrane</keyword>
<keyword evidence="13" id="KW-0675">Receptor</keyword>
<dbReference type="Proteomes" id="UP000254424">
    <property type="component" value="Unassembled WGS sequence"/>
</dbReference>
<evidence type="ECO:0000256" key="5">
    <source>
        <dbReference type="ARBA" id="ARBA00023077"/>
    </source>
</evidence>
<keyword evidence="2 8" id="KW-0813">Transport</keyword>
<evidence type="ECO:0000256" key="1">
    <source>
        <dbReference type="ARBA" id="ARBA00004571"/>
    </source>
</evidence>
<dbReference type="SUPFAM" id="SSF49464">
    <property type="entry name" value="Carboxypeptidase regulatory domain-like"/>
    <property type="match status" value="1"/>
</dbReference>
<dbReference type="Gene3D" id="2.60.40.1120">
    <property type="entry name" value="Carboxypeptidase-like, regulatory domain"/>
    <property type="match status" value="1"/>
</dbReference>
<dbReference type="Gene3D" id="2.40.170.20">
    <property type="entry name" value="TonB-dependent receptor, beta-barrel domain"/>
    <property type="match status" value="1"/>
</dbReference>
<keyword evidence="3 8" id="KW-1134">Transmembrane beta strand</keyword>
<sequence length="1084" mass="120244">MLNRKKNAYGKILNTHKNILRFTYYNLFRHRLFDDTIENTFFIKIINFILMKNKVLLFFALVVLCCSSAWAQIQIKGTVVSENDSEPMIGVAILEVGTSNGVITDLDGNFNIQVKNENSQLEVSFVGYKKQIIKLQGRTNLNVRLVEDTKVLDEVVVVGYGVQRKSDLTGSVASVKADELKGLSTTDAAAALQGKAAGVQILNGSGKPGQGASIRVRGYSSNSNNIGPLLIVDGLQVSSIQYLDPSMIESMEVLKDAASAAIYGAEAGNGVVLITTKSGAKGRGSITYSGKWTKQSLGSVPNLLNATQFKDWMTMQLGAESVNATLADAQTQYGWDPNTDTDWLDAYFEDTWAQQHTLTFQGGNDRGSYFLSVNHVNQDGIVKGSKDKYERLTAQLNADYMIKDWLKVGTNTSIEKWSSRGISEQGYGSSFEMLLLIDPLTPLYWTKREQMLGEYRNYYDQIQAGNSNYTLFGDENGYYATSYFNQRLAGGNPFSQRDRSESRNSGVNVNGTAYMNVTPIKQVTFTSRLGYRISFNNESDWQYPYYLNGQTKGDNYTISGASRNSTWYQWENFVNYNDIFAGKHAVGAMAGMSYRQSDSNYVSANASGPDILKAYSPNFIYLDCVNANDKTVKNIGGIPGTSRALSYFGRVTYSYDNRYSVQANFRADAFDSSKLSKDNRWGKFFSASAGWTFSNESFFKDRVNPSIMSYGKIRASWGQNGNVNVLKNYAYIAGINTNGQFYNYGSTSAVTLGSMPNGIANPNLTWETSEQIDLGADFRFLNNRLTVGFDWYKKITKDLLVDAPTMPESGVSTMTVNAGEVENSGFEVELSWKDHIGDFKYGISANMATLHNEVTYLDPSIERIAGATVEGASPEAVRCYFEEGEPVWYMRGYKYAGVAADGTAQYYTKDGQLTNDPQTEDMTNIGSGLPTLTYGITLNAEYKGFDFTLFGTGAAGNDIYYGLYHTGYNNIAEDVYKDFKSGKLPNASSVAGSGTFWRSSAMVYNGSFFKIKQIQLGYTLPKRITNKAFIENARVYVSLDDFFTFTKYPGLDPETCTNEYNCPGLDKGAYPNMRKMVFGVSVTF</sequence>
<dbReference type="AlphaFoldDB" id="A0A380Z9R3"/>
<evidence type="ECO:0000259" key="11">
    <source>
        <dbReference type="Pfam" id="PF07715"/>
    </source>
</evidence>
<dbReference type="Pfam" id="PF13715">
    <property type="entry name" value="CarbopepD_reg_2"/>
    <property type="match status" value="1"/>
</dbReference>
<dbReference type="STRING" id="483216.BACEGG_03522"/>
<evidence type="ECO:0000259" key="10">
    <source>
        <dbReference type="Pfam" id="PF00593"/>
    </source>
</evidence>
<dbReference type="GO" id="GO:0009279">
    <property type="term" value="C:cell outer membrane"/>
    <property type="evidence" value="ECO:0007669"/>
    <property type="project" value="UniProtKB-SubCell"/>
</dbReference>
<feature type="domain" description="TonB-dependent receptor-like beta-barrel" evidence="10">
    <location>
        <begin position="473"/>
        <end position="852"/>
    </location>
</feature>
<evidence type="ECO:0000256" key="8">
    <source>
        <dbReference type="PROSITE-ProRule" id="PRU01360"/>
    </source>
</evidence>
<organism evidence="13 14">
    <name type="scientific">Bacteroides eggerthii</name>
    <dbReference type="NCBI Taxonomy" id="28111"/>
    <lineage>
        <taxon>Bacteria</taxon>
        <taxon>Pseudomonadati</taxon>
        <taxon>Bacteroidota</taxon>
        <taxon>Bacteroidia</taxon>
        <taxon>Bacteroidales</taxon>
        <taxon>Bacteroidaceae</taxon>
        <taxon>Bacteroides</taxon>
    </lineage>
</organism>
<evidence type="ECO:0000256" key="7">
    <source>
        <dbReference type="ARBA" id="ARBA00023237"/>
    </source>
</evidence>
<name>A0A380Z9R3_9BACE</name>
<keyword evidence="7 8" id="KW-0998">Cell outer membrane</keyword>
<evidence type="ECO:0000256" key="9">
    <source>
        <dbReference type="RuleBase" id="RU003357"/>
    </source>
</evidence>
<evidence type="ECO:0000256" key="6">
    <source>
        <dbReference type="ARBA" id="ARBA00023136"/>
    </source>
</evidence>
<dbReference type="SUPFAM" id="SSF56935">
    <property type="entry name" value="Porins"/>
    <property type="match status" value="1"/>
</dbReference>
<dbReference type="PROSITE" id="PS52016">
    <property type="entry name" value="TONB_DEPENDENT_REC_3"/>
    <property type="match status" value="1"/>
</dbReference>
<protein>
    <submittedName>
        <fullName evidence="12">TonB-dependent receptor P39</fullName>
    </submittedName>
    <submittedName>
        <fullName evidence="13">TonB-dependent receptor plug</fullName>
    </submittedName>
</protein>
<accession>A0A380Z9R3</accession>
<evidence type="ECO:0000313" key="14">
    <source>
        <dbReference type="Proteomes" id="UP000254424"/>
    </source>
</evidence>
<evidence type="ECO:0000256" key="4">
    <source>
        <dbReference type="ARBA" id="ARBA00022692"/>
    </source>
</evidence>
<dbReference type="InterPro" id="IPR023996">
    <property type="entry name" value="TonB-dep_OMP_SusC/RagA"/>
</dbReference>
<reference evidence="13 14" key="1">
    <citation type="submission" date="2018-06" db="EMBL/GenBank/DDBJ databases">
        <authorList>
            <consortium name="Pathogen Informatics"/>
            <person name="Doyle S."/>
        </authorList>
    </citation>
    <scope>NUCLEOTIDE SEQUENCE [LARGE SCALE GENOMIC DNA]</scope>
    <source>
        <strain evidence="13 14">NCTC11155</strain>
    </source>
</reference>
<gene>
    <name evidence="12" type="ORF">INE88_01561</name>
    <name evidence="13" type="ORF">NCTC11155_02815</name>
</gene>
<dbReference type="NCBIfam" id="TIGR04057">
    <property type="entry name" value="SusC_RagA_signa"/>
    <property type="match status" value="1"/>
</dbReference>
<dbReference type="Pfam" id="PF07715">
    <property type="entry name" value="Plug"/>
    <property type="match status" value="1"/>
</dbReference>
<evidence type="ECO:0000256" key="2">
    <source>
        <dbReference type="ARBA" id="ARBA00022448"/>
    </source>
</evidence>
<dbReference type="InterPro" id="IPR012910">
    <property type="entry name" value="Plug_dom"/>
</dbReference>
<dbReference type="Proteomes" id="UP000679226">
    <property type="component" value="Chromosome"/>
</dbReference>
<evidence type="ECO:0000313" key="12">
    <source>
        <dbReference type="EMBL" id="QUT44758.1"/>
    </source>
</evidence>
<keyword evidence="5 9" id="KW-0798">TonB box</keyword>
<keyword evidence="6 8" id="KW-0472">Membrane</keyword>
<dbReference type="EMBL" id="CP072227">
    <property type="protein sequence ID" value="QUT44758.1"/>
    <property type="molecule type" value="Genomic_DNA"/>
</dbReference>